<reference evidence="3 4" key="1">
    <citation type="submission" date="2022-08" db="EMBL/GenBank/DDBJ databases">
        <title>Myroides zhujiangensis sp. nov., a novel bacterium isolated from sediment in the Pearl River Estuary.</title>
        <authorList>
            <person name="Cui L."/>
        </authorList>
    </citation>
    <scope>NUCLEOTIDE SEQUENCE [LARGE SCALE GENOMIC DNA]</scope>
    <source>
        <strain evidence="3 4">SCSIO 72103</strain>
    </source>
</reference>
<dbReference type="Proteomes" id="UP001317001">
    <property type="component" value="Chromosome"/>
</dbReference>
<feature type="chain" id="PRO_5045189418" evidence="2">
    <location>
        <begin position="19"/>
        <end position="303"/>
    </location>
</feature>
<evidence type="ECO:0000313" key="3">
    <source>
        <dbReference type="EMBL" id="UUV22019.1"/>
    </source>
</evidence>
<organism evidence="3 4">
    <name type="scientific">Paenimyroides aestuarii</name>
    <dbReference type="NCBI Taxonomy" id="2968490"/>
    <lineage>
        <taxon>Bacteria</taxon>
        <taxon>Pseudomonadati</taxon>
        <taxon>Bacteroidota</taxon>
        <taxon>Flavobacteriia</taxon>
        <taxon>Flavobacteriales</taxon>
        <taxon>Flavobacteriaceae</taxon>
        <taxon>Paenimyroides</taxon>
    </lineage>
</organism>
<keyword evidence="4" id="KW-1185">Reference proteome</keyword>
<evidence type="ECO:0000313" key="4">
    <source>
        <dbReference type="Proteomes" id="UP001317001"/>
    </source>
</evidence>
<feature type="region of interest" description="Disordered" evidence="1">
    <location>
        <begin position="280"/>
        <end position="303"/>
    </location>
</feature>
<evidence type="ECO:0000256" key="1">
    <source>
        <dbReference type="SAM" id="MobiDB-lite"/>
    </source>
</evidence>
<name>A0ABY5NUK1_9FLAO</name>
<dbReference type="RefSeq" id="WP_257499937.1">
    <property type="nucleotide sequence ID" value="NZ_CP102382.1"/>
</dbReference>
<sequence>MKTLFLLFSFLCISNTQAQTYRDSLASQIIYNFPKDDNAYQKLKADIKELEKLEEKSNPEILHSKLSSIYKFNDIDYFKEVLTLLTRKYGYNLSYASGSENYYKAIIQGDLAVWFKEMYIKNHSEWLSENLDKQIDIYRLNSLHEKDQIQRNFFSMIRSVKDLTDNQLKEIRTLEGVTFTNNFETLIDVTKEINNLPKGNSFALIQNGYGIVELHIMQHEDTFEKAWQILYPWYKKAYLNKDISSKYFRDIDSWMYKYNGKQLFNLLKIEDVPESWRNNPNDKEIPLVDPEQTKKLRQELGWE</sequence>
<feature type="signal peptide" evidence="2">
    <location>
        <begin position="1"/>
        <end position="18"/>
    </location>
</feature>
<gene>
    <name evidence="3" type="ORF">NPX36_02955</name>
</gene>
<protein>
    <submittedName>
        <fullName evidence="3">Uncharacterized protein</fullName>
    </submittedName>
</protein>
<keyword evidence="2" id="KW-0732">Signal</keyword>
<proteinExistence type="predicted"/>
<accession>A0ABY5NUK1</accession>
<dbReference type="EMBL" id="CP102382">
    <property type="protein sequence ID" value="UUV22019.1"/>
    <property type="molecule type" value="Genomic_DNA"/>
</dbReference>
<evidence type="ECO:0000256" key="2">
    <source>
        <dbReference type="SAM" id="SignalP"/>
    </source>
</evidence>